<dbReference type="SUPFAM" id="SSF52540">
    <property type="entry name" value="P-loop containing nucleoside triphosphate hydrolases"/>
    <property type="match status" value="1"/>
</dbReference>
<evidence type="ECO:0000256" key="6">
    <source>
        <dbReference type="ARBA" id="ARBA00023134"/>
    </source>
</evidence>
<evidence type="ECO:0000256" key="2">
    <source>
        <dbReference type="ARBA" id="ARBA00005290"/>
    </source>
</evidence>
<gene>
    <name evidence="9" type="ORF">PoB_000704700</name>
</gene>
<comment type="subunit">
    <text evidence="7">Heterodimers with GPN1 or GPN3. Binds to RNA polymerase II (RNAPII).</text>
</comment>
<keyword evidence="4 8" id="KW-0547">Nucleotide-binding</keyword>
<dbReference type="EMBL" id="BLXT01000825">
    <property type="protein sequence ID" value="GFN80541.1"/>
    <property type="molecule type" value="Genomic_DNA"/>
</dbReference>
<keyword evidence="6 8" id="KW-0342">GTP-binding</keyword>
<proteinExistence type="inferred from homology"/>
<name>A0AAV3YEH0_9GAST</name>
<evidence type="ECO:0000256" key="3">
    <source>
        <dbReference type="ARBA" id="ARBA00014588"/>
    </source>
</evidence>
<comment type="similarity">
    <text evidence="2 8">Belongs to the GPN-loop GTPase family.</text>
</comment>
<evidence type="ECO:0000256" key="4">
    <source>
        <dbReference type="ARBA" id="ARBA00022741"/>
    </source>
</evidence>
<dbReference type="PANTHER" id="PTHR21231:SF3">
    <property type="entry name" value="GPN-LOOP GTPASE 2"/>
    <property type="match status" value="1"/>
</dbReference>
<dbReference type="InterPro" id="IPR027417">
    <property type="entry name" value="P-loop_NTPase"/>
</dbReference>
<dbReference type="Proteomes" id="UP000735302">
    <property type="component" value="Unassembled WGS sequence"/>
</dbReference>
<evidence type="ECO:0000313" key="9">
    <source>
        <dbReference type="EMBL" id="GFN80541.1"/>
    </source>
</evidence>
<evidence type="ECO:0000256" key="5">
    <source>
        <dbReference type="ARBA" id="ARBA00022801"/>
    </source>
</evidence>
<evidence type="ECO:0000256" key="7">
    <source>
        <dbReference type="ARBA" id="ARBA00046611"/>
    </source>
</evidence>
<evidence type="ECO:0000313" key="10">
    <source>
        <dbReference type="Proteomes" id="UP000735302"/>
    </source>
</evidence>
<dbReference type="AlphaFoldDB" id="A0AAV3YEH0"/>
<dbReference type="GO" id="GO:0003924">
    <property type="term" value="F:GTPase activity"/>
    <property type="evidence" value="ECO:0007669"/>
    <property type="project" value="TreeGrafter"/>
</dbReference>
<dbReference type="Gene3D" id="3.40.50.300">
    <property type="entry name" value="P-loop containing nucleotide triphosphate hydrolases"/>
    <property type="match status" value="1"/>
</dbReference>
<keyword evidence="10" id="KW-1185">Reference proteome</keyword>
<dbReference type="PANTHER" id="PTHR21231">
    <property type="entry name" value="XPA-BINDING PROTEIN 1-RELATED"/>
    <property type="match status" value="1"/>
</dbReference>
<dbReference type="GO" id="GO:0005737">
    <property type="term" value="C:cytoplasm"/>
    <property type="evidence" value="ECO:0007669"/>
    <property type="project" value="TreeGrafter"/>
</dbReference>
<dbReference type="InterPro" id="IPR030231">
    <property type="entry name" value="Gpn2"/>
</dbReference>
<protein>
    <recommendedName>
        <fullName evidence="3 8">GPN-loop GTPase 2</fullName>
    </recommendedName>
</protein>
<dbReference type="InterPro" id="IPR004130">
    <property type="entry name" value="Gpn"/>
</dbReference>
<evidence type="ECO:0000256" key="1">
    <source>
        <dbReference type="ARBA" id="ARBA00003181"/>
    </source>
</evidence>
<evidence type="ECO:0000256" key="8">
    <source>
        <dbReference type="RuleBase" id="RU365059"/>
    </source>
</evidence>
<keyword evidence="5 8" id="KW-0378">Hydrolase</keyword>
<comment type="caution">
    <text evidence="9">The sequence shown here is derived from an EMBL/GenBank/DDBJ whole genome shotgun (WGS) entry which is preliminary data.</text>
</comment>
<dbReference type="CDD" id="cd17871">
    <property type="entry name" value="GPN2"/>
    <property type="match status" value="1"/>
</dbReference>
<comment type="function">
    <text evidence="1 8">Small GTPase required for proper localization of RNA polymerase II and III (RNAPII and RNAPIII). May act at an RNAP assembly step prior to nuclear import.</text>
</comment>
<accession>A0AAV3YEH0</accession>
<reference evidence="9 10" key="1">
    <citation type="journal article" date="2021" name="Elife">
        <title>Chloroplast acquisition without the gene transfer in kleptoplastic sea slugs, Plakobranchus ocellatus.</title>
        <authorList>
            <person name="Maeda T."/>
            <person name="Takahashi S."/>
            <person name="Yoshida T."/>
            <person name="Shimamura S."/>
            <person name="Takaki Y."/>
            <person name="Nagai Y."/>
            <person name="Toyoda A."/>
            <person name="Suzuki Y."/>
            <person name="Arimoto A."/>
            <person name="Ishii H."/>
            <person name="Satoh N."/>
            <person name="Nishiyama T."/>
            <person name="Hasebe M."/>
            <person name="Maruyama T."/>
            <person name="Minagawa J."/>
            <person name="Obokata J."/>
            <person name="Shigenobu S."/>
        </authorList>
    </citation>
    <scope>NUCLEOTIDE SEQUENCE [LARGE SCALE GENOMIC DNA]</scope>
</reference>
<organism evidence="9 10">
    <name type="scientific">Plakobranchus ocellatus</name>
    <dbReference type="NCBI Taxonomy" id="259542"/>
    <lineage>
        <taxon>Eukaryota</taxon>
        <taxon>Metazoa</taxon>
        <taxon>Spiralia</taxon>
        <taxon>Lophotrochozoa</taxon>
        <taxon>Mollusca</taxon>
        <taxon>Gastropoda</taxon>
        <taxon>Heterobranchia</taxon>
        <taxon>Euthyneura</taxon>
        <taxon>Panpulmonata</taxon>
        <taxon>Sacoglossa</taxon>
        <taxon>Placobranchoidea</taxon>
        <taxon>Plakobranchidae</taxon>
        <taxon>Plakobranchus</taxon>
    </lineage>
</organism>
<dbReference type="Pfam" id="PF03029">
    <property type="entry name" value="ATP_bind_1"/>
    <property type="match status" value="1"/>
</dbReference>
<sequence length="427" mass="48366">MPFGQVVVGPPGSGKTTYCAGMSQLLSSLGRDVAVINMDPANDMLPYTCSVDVSDLISVEDVMSHLHLGPNGGLVYCMEYLEKNLEWLKEKIDPLKDKYLLFDFPGQVELYTHHSSVRNLLEKLTAWDIRLTAVHLVDSHYCSDPGKFVAILLTSLTTMLQLSLPHVNVLSKADLIEKHGKLAFSPDFYTDVLDLQYLLDLLQDDPFLQKYKKLNKALVGIIEDYSLVTFVPVSVEDKDSMLRVVKAVDKSNGYVFGTVGDQSLEALMSCAVGAEFEYDKIKNVREKFMDQQEDEEMEENGIFRVFCFLCDSYSWTECARHFGRYILLLVVVSSEHSGTQAGLWSVPWLKNEKRKGPFVCFVSRGVFAFPNDLEIFRVSSIAFIFSSTSTGDFPHRIHLYKNIALVLKKEKFSWGYAILLEFRYPTL</sequence>
<dbReference type="GO" id="GO:0005525">
    <property type="term" value="F:GTP binding"/>
    <property type="evidence" value="ECO:0007669"/>
    <property type="project" value="UniProtKB-KW"/>
</dbReference>
<dbReference type="FunFam" id="3.40.50.300:FF:000338">
    <property type="entry name" value="GPN-loop GTPase 2"/>
    <property type="match status" value="1"/>
</dbReference>